<dbReference type="Proteomes" id="UP001189429">
    <property type="component" value="Unassembled WGS sequence"/>
</dbReference>
<gene>
    <name evidence="2" type="ORF">PCOR1329_LOCUS76192</name>
</gene>
<feature type="region of interest" description="Disordered" evidence="1">
    <location>
        <begin position="619"/>
        <end position="645"/>
    </location>
</feature>
<name>A0ABN9XJ71_9DINO</name>
<keyword evidence="3" id="KW-1185">Reference proteome</keyword>
<proteinExistence type="predicted"/>
<dbReference type="EMBL" id="CAUYUJ010020453">
    <property type="protein sequence ID" value="CAK0898287.1"/>
    <property type="molecule type" value="Genomic_DNA"/>
</dbReference>
<evidence type="ECO:0000313" key="3">
    <source>
        <dbReference type="Proteomes" id="UP001189429"/>
    </source>
</evidence>
<protein>
    <submittedName>
        <fullName evidence="2">Uncharacterized protein</fullName>
    </submittedName>
</protein>
<accession>A0ABN9XJ71</accession>
<comment type="caution">
    <text evidence="2">The sequence shown here is derived from an EMBL/GenBank/DDBJ whole genome shotgun (WGS) entry which is preliminary data.</text>
</comment>
<evidence type="ECO:0000256" key="1">
    <source>
        <dbReference type="SAM" id="MobiDB-lite"/>
    </source>
</evidence>
<evidence type="ECO:0000313" key="2">
    <source>
        <dbReference type="EMBL" id="CAK0898287.1"/>
    </source>
</evidence>
<organism evidence="2 3">
    <name type="scientific">Prorocentrum cordatum</name>
    <dbReference type="NCBI Taxonomy" id="2364126"/>
    <lineage>
        <taxon>Eukaryota</taxon>
        <taxon>Sar</taxon>
        <taxon>Alveolata</taxon>
        <taxon>Dinophyceae</taxon>
        <taxon>Prorocentrales</taxon>
        <taxon>Prorocentraceae</taxon>
        <taxon>Prorocentrum</taxon>
    </lineage>
</organism>
<feature type="compositionally biased region" description="Basic and acidic residues" evidence="1">
    <location>
        <begin position="619"/>
        <end position="628"/>
    </location>
</feature>
<sequence length="645" mass="70149">MEITWHLQGLRDPAWRRAEATKMREFNQELVDSSDGYLAPVPAAPQFATVSSSHTLQVLRCIQNGTKGMADEFTTDEGRISRDKVLEVSRGTQEPIQLGLEWTVFRWQLEERVPGLADFMQTACNIGHGSERVQSKVQTLMQISKMGLNNCKKLGDAKWDAVTRVIERTRPWLRGSVDAMCAYVEQYSGGTPPCYLLELAAFVKTLGENYRDVSAHTFSCLAAAPFLDDPEWITDCLKASLSCPENFMRDGQSRAWTGAGMQELQGGKIRVQALAGVAQDRACKTFLLETCGMAHPAKQHAVAKLIGGMDVRMVMMAHGKKAKAGTRKTFKSMSEIAAQFMKDVIKIDPAAIEFDPPVEITTQQAEPQVGDSIAQYNSGRLSDTIMSKLGFEVGSKVTLKSSEDGKGEIMVIEAAASGQVTLKRENGTGKGKDDAITLSTNALVDQYKLVIKKDVLTYKVSSVQQHPDSITMNTKAAVTLALSSAHSEAGEGGQVEIRSDGKEHWVVASERSNKGKLQLVPFTTSISIGTKAPPKSVSVNVSTVEGLSCGTSVFLSPRVDLPDNAKTGHFRVPYWCVRSSPDSDEVNMVPGTMKQAVQGEVIQIPTLVNCKAIPEGGELVRKGADPKAPKRLAAEQPQGSKRQKA</sequence>
<reference evidence="2" key="1">
    <citation type="submission" date="2023-10" db="EMBL/GenBank/DDBJ databases">
        <authorList>
            <person name="Chen Y."/>
            <person name="Shah S."/>
            <person name="Dougan E. K."/>
            <person name="Thang M."/>
            <person name="Chan C."/>
        </authorList>
    </citation>
    <scope>NUCLEOTIDE SEQUENCE [LARGE SCALE GENOMIC DNA]</scope>
</reference>